<proteinExistence type="predicted"/>
<name>A0A9X6GGI9_BACCE</name>
<evidence type="ECO:0000313" key="2">
    <source>
        <dbReference type="Proteomes" id="UP000190641"/>
    </source>
</evidence>
<dbReference type="Proteomes" id="UP000190641">
    <property type="component" value="Unassembled WGS sequence"/>
</dbReference>
<organism evidence="1 2">
    <name type="scientific">Bacillus cereus</name>
    <dbReference type="NCBI Taxonomy" id="1396"/>
    <lineage>
        <taxon>Bacteria</taxon>
        <taxon>Bacillati</taxon>
        <taxon>Bacillota</taxon>
        <taxon>Bacilli</taxon>
        <taxon>Bacillales</taxon>
        <taxon>Bacillaceae</taxon>
        <taxon>Bacillus</taxon>
        <taxon>Bacillus cereus group</taxon>
    </lineage>
</organism>
<dbReference type="InterPro" id="IPR025855">
    <property type="entry name" value="Replic_Relax"/>
</dbReference>
<dbReference type="AlphaFoldDB" id="A0A9X6GGI9"/>
<accession>A0A9X6GGI9</accession>
<dbReference type="EMBL" id="MUAU01000019">
    <property type="protein sequence ID" value="OOR75451.1"/>
    <property type="molecule type" value="Genomic_DNA"/>
</dbReference>
<dbReference type="RefSeq" id="WP_078186475.1">
    <property type="nucleotide sequence ID" value="NZ_MUAU01000019.1"/>
</dbReference>
<sequence length="293" mass="34129">MSNILLHESDLGLLNDLHNHMYLDMEYIRLKDYPNHTPKSVSNRLRKLAKENYIKYEQLPLSSTRSEARKSGRPEHVFTLTRKGVDIVRGLKGEVHWKSSWSQRSATFVYHSLMLARIECAMTLSSQQEGRLELKEWINEPCATFQYAKGKDRVLRPDGVAIVGLKEEVDKNLGVFIEMERSYGSKSVLEKKILRYNDFLQREEKLADYRMHMGMAYEVPKAKAVPGKDVSVPLWRLVFVAGSESREKELIRYLKDVSSPDIPVYITRYEEILQDPFGSIYRNIRNTDKKVRL</sequence>
<comment type="caution">
    <text evidence="1">The sequence shown here is derived from an EMBL/GenBank/DDBJ whole genome shotgun (WGS) entry which is preliminary data.</text>
</comment>
<evidence type="ECO:0008006" key="3">
    <source>
        <dbReference type="Google" id="ProtNLM"/>
    </source>
</evidence>
<evidence type="ECO:0000313" key="1">
    <source>
        <dbReference type="EMBL" id="OOR75451.1"/>
    </source>
</evidence>
<dbReference type="Pfam" id="PF13814">
    <property type="entry name" value="Replic_Relax"/>
    <property type="match status" value="1"/>
</dbReference>
<reference evidence="1 2" key="1">
    <citation type="submission" date="2017-01" db="EMBL/GenBank/DDBJ databases">
        <title>Bacillus cereus isolates.</title>
        <authorList>
            <person name="Beno S.M."/>
        </authorList>
    </citation>
    <scope>NUCLEOTIDE SEQUENCE [LARGE SCALE GENOMIC DNA]</scope>
    <source>
        <strain evidence="1 2">FSL K6-1030</strain>
    </source>
</reference>
<gene>
    <name evidence="1" type="ORF">BLX06_08920</name>
</gene>
<protein>
    <recommendedName>
        <fullName evidence="3">Replication-relaxation</fullName>
    </recommendedName>
</protein>